<reference evidence="9 10" key="1">
    <citation type="journal article" date="2019" name="Nat. Microbiol.">
        <title>Mediterranean grassland soil C-N compound turnover is dependent on rainfall and depth, and is mediated by genomically divergent microorganisms.</title>
        <authorList>
            <person name="Diamond S."/>
            <person name="Andeer P.F."/>
            <person name="Li Z."/>
            <person name="Crits-Christoph A."/>
            <person name="Burstein D."/>
            <person name="Anantharaman K."/>
            <person name="Lane K.R."/>
            <person name="Thomas B.C."/>
            <person name="Pan C."/>
            <person name="Northen T.R."/>
            <person name="Banfield J.F."/>
        </authorList>
    </citation>
    <scope>NUCLEOTIDE SEQUENCE [LARGE SCALE GENOMIC DNA]</scope>
    <source>
        <strain evidence="9">NP_3</strain>
    </source>
</reference>
<comment type="subcellular location">
    <subcellularLocation>
        <location evidence="1 7">Cell membrane</location>
        <topology evidence="1 7">Multi-pass membrane protein</topology>
    </subcellularLocation>
</comment>
<evidence type="ECO:0000313" key="9">
    <source>
        <dbReference type="EMBL" id="TMI86567.1"/>
    </source>
</evidence>
<comment type="caution">
    <text evidence="9">The sequence shown here is derived from an EMBL/GenBank/DDBJ whole genome shotgun (WGS) entry which is preliminary data.</text>
</comment>
<evidence type="ECO:0000259" key="8">
    <source>
        <dbReference type="PROSITE" id="PS50928"/>
    </source>
</evidence>
<dbReference type="EMBL" id="VBAK01000196">
    <property type="protein sequence ID" value="TMI86567.1"/>
    <property type="molecule type" value="Genomic_DNA"/>
</dbReference>
<dbReference type="InterPro" id="IPR025966">
    <property type="entry name" value="OppC_N"/>
</dbReference>
<dbReference type="PROSITE" id="PS50928">
    <property type="entry name" value="ABC_TM1"/>
    <property type="match status" value="1"/>
</dbReference>
<dbReference type="AlphaFoldDB" id="A0A537JSQ6"/>
<evidence type="ECO:0000256" key="5">
    <source>
        <dbReference type="ARBA" id="ARBA00022989"/>
    </source>
</evidence>
<comment type="similarity">
    <text evidence="7">Belongs to the binding-protein-dependent transport system permease family.</text>
</comment>
<dbReference type="InterPro" id="IPR000515">
    <property type="entry name" value="MetI-like"/>
</dbReference>
<proteinExistence type="inferred from homology"/>
<dbReference type="GO" id="GO:0005886">
    <property type="term" value="C:plasma membrane"/>
    <property type="evidence" value="ECO:0007669"/>
    <property type="project" value="UniProtKB-SubCell"/>
</dbReference>
<dbReference type="InterPro" id="IPR035906">
    <property type="entry name" value="MetI-like_sf"/>
</dbReference>
<feature type="transmembrane region" description="Helical" evidence="7">
    <location>
        <begin position="272"/>
        <end position="291"/>
    </location>
</feature>
<evidence type="ECO:0000256" key="1">
    <source>
        <dbReference type="ARBA" id="ARBA00004651"/>
    </source>
</evidence>
<keyword evidence="3" id="KW-1003">Cell membrane</keyword>
<dbReference type="Pfam" id="PF12911">
    <property type="entry name" value="OppC_N"/>
    <property type="match status" value="1"/>
</dbReference>
<protein>
    <submittedName>
        <fullName evidence="9">ABC transporter permease</fullName>
    </submittedName>
</protein>
<gene>
    <name evidence="9" type="ORF">E6H00_17950</name>
</gene>
<evidence type="ECO:0000313" key="10">
    <source>
        <dbReference type="Proteomes" id="UP000318509"/>
    </source>
</evidence>
<organism evidence="9 10">
    <name type="scientific">Candidatus Segetimicrobium genomatis</name>
    <dbReference type="NCBI Taxonomy" id="2569760"/>
    <lineage>
        <taxon>Bacteria</taxon>
        <taxon>Bacillati</taxon>
        <taxon>Candidatus Sysuimicrobiota</taxon>
        <taxon>Candidatus Sysuimicrobiia</taxon>
        <taxon>Candidatus Sysuimicrobiales</taxon>
        <taxon>Candidatus Segetimicrobiaceae</taxon>
        <taxon>Candidatus Segetimicrobium</taxon>
    </lineage>
</organism>
<dbReference type="Proteomes" id="UP000318509">
    <property type="component" value="Unassembled WGS sequence"/>
</dbReference>
<evidence type="ECO:0000256" key="6">
    <source>
        <dbReference type="ARBA" id="ARBA00023136"/>
    </source>
</evidence>
<keyword evidence="2 7" id="KW-0813">Transport</keyword>
<keyword evidence="5 7" id="KW-1133">Transmembrane helix</keyword>
<feature type="transmembrane region" description="Helical" evidence="7">
    <location>
        <begin position="148"/>
        <end position="175"/>
    </location>
</feature>
<feature type="transmembrane region" description="Helical" evidence="7">
    <location>
        <begin position="103"/>
        <end position="128"/>
    </location>
</feature>
<dbReference type="SUPFAM" id="SSF161098">
    <property type="entry name" value="MetI-like"/>
    <property type="match status" value="1"/>
</dbReference>
<sequence length="305" mass="33221">MRSGSVGALPRPGQTWAGWRRAAGTLWGVLQHDRFAFAGIVIYALFVLIALSAPLLTPYDPQQTIISGDQLMANRPPSRAYPLGTTNVGRDIFAQLVYGARPALAVGFVAAFFVALIGTSIGIVAGYYGGWLDAVLMRLADVAFGIPYLPFVIVLVAFLGPSLWNIVLTMALLLWKDTARVVRAQVLTLRERGFVEAARVLGSSPRRLMLVHLAPNVLPIALLYGSLAVGWAILTEASVSFLGFGDPARISWGYMLQDAYISQALSGGAYNWFIPPGVCIMLVVMAGYFISRGYEELLFPRLRRR</sequence>
<evidence type="ECO:0000256" key="3">
    <source>
        <dbReference type="ARBA" id="ARBA00022475"/>
    </source>
</evidence>
<dbReference type="InterPro" id="IPR050366">
    <property type="entry name" value="BP-dependent_transpt_permease"/>
</dbReference>
<feature type="transmembrane region" description="Helical" evidence="7">
    <location>
        <begin position="213"/>
        <end position="234"/>
    </location>
</feature>
<dbReference type="Pfam" id="PF00528">
    <property type="entry name" value="BPD_transp_1"/>
    <property type="match status" value="1"/>
</dbReference>
<name>A0A537JSQ6_9BACT</name>
<feature type="transmembrane region" description="Helical" evidence="7">
    <location>
        <begin position="35"/>
        <end position="56"/>
    </location>
</feature>
<keyword evidence="6 7" id="KW-0472">Membrane</keyword>
<dbReference type="Gene3D" id="1.10.3720.10">
    <property type="entry name" value="MetI-like"/>
    <property type="match status" value="1"/>
</dbReference>
<dbReference type="PANTHER" id="PTHR43386">
    <property type="entry name" value="OLIGOPEPTIDE TRANSPORT SYSTEM PERMEASE PROTEIN APPC"/>
    <property type="match status" value="1"/>
</dbReference>
<feature type="domain" description="ABC transmembrane type-1" evidence="8">
    <location>
        <begin position="100"/>
        <end position="291"/>
    </location>
</feature>
<accession>A0A537JSQ6</accession>
<dbReference type="CDD" id="cd06261">
    <property type="entry name" value="TM_PBP2"/>
    <property type="match status" value="1"/>
</dbReference>
<dbReference type="GO" id="GO:0055085">
    <property type="term" value="P:transmembrane transport"/>
    <property type="evidence" value="ECO:0007669"/>
    <property type="project" value="InterPro"/>
</dbReference>
<keyword evidence="4 7" id="KW-0812">Transmembrane</keyword>
<evidence type="ECO:0000256" key="7">
    <source>
        <dbReference type="RuleBase" id="RU363032"/>
    </source>
</evidence>
<evidence type="ECO:0000256" key="2">
    <source>
        <dbReference type="ARBA" id="ARBA00022448"/>
    </source>
</evidence>
<evidence type="ECO:0000256" key="4">
    <source>
        <dbReference type="ARBA" id="ARBA00022692"/>
    </source>
</evidence>
<dbReference type="PANTHER" id="PTHR43386:SF1">
    <property type="entry name" value="D,D-DIPEPTIDE TRANSPORT SYSTEM PERMEASE PROTEIN DDPC-RELATED"/>
    <property type="match status" value="1"/>
</dbReference>